<dbReference type="PANTHER" id="PTHR16453:SF9">
    <property type="entry name" value="GATOR COMPLEX PROTEIN MIOS"/>
    <property type="match status" value="1"/>
</dbReference>
<dbReference type="EMBL" id="KZ110592">
    <property type="protein sequence ID" value="OSX65856.1"/>
    <property type="molecule type" value="Genomic_DNA"/>
</dbReference>
<dbReference type="InterPro" id="IPR001680">
    <property type="entry name" value="WD40_rpt"/>
</dbReference>
<dbReference type="GO" id="GO:1904263">
    <property type="term" value="P:positive regulation of TORC1 signaling"/>
    <property type="evidence" value="ECO:0007669"/>
    <property type="project" value="TreeGrafter"/>
</dbReference>
<feature type="compositionally biased region" description="Basic and acidic residues" evidence="4">
    <location>
        <begin position="476"/>
        <end position="487"/>
    </location>
</feature>
<organism evidence="7 8">
    <name type="scientific">Postia placenta MAD-698-R-SB12</name>
    <dbReference type="NCBI Taxonomy" id="670580"/>
    <lineage>
        <taxon>Eukaryota</taxon>
        <taxon>Fungi</taxon>
        <taxon>Dikarya</taxon>
        <taxon>Basidiomycota</taxon>
        <taxon>Agaricomycotina</taxon>
        <taxon>Agaricomycetes</taxon>
        <taxon>Polyporales</taxon>
        <taxon>Adustoporiaceae</taxon>
        <taxon>Rhodonia</taxon>
    </lineage>
</organism>
<evidence type="ECO:0000256" key="3">
    <source>
        <dbReference type="ARBA" id="ARBA00022737"/>
    </source>
</evidence>
<gene>
    <name evidence="7" type="ORF">POSPLADRAFT_1177330</name>
</gene>
<dbReference type="SUPFAM" id="SSF50978">
    <property type="entry name" value="WD40 repeat-like"/>
    <property type="match status" value="1"/>
</dbReference>
<name>A0A1X6NBN7_9APHY</name>
<dbReference type="STRING" id="670580.A0A1X6NBN7"/>
<dbReference type="CDD" id="cd16691">
    <property type="entry name" value="mRING-H2-C3H3C2_Mio"/>
    <property type="match status" value="1"/>
</dbReference>
<dbReference type="InterPro" id="IPR037593">
    <property type="entry name" value="MIOS/Sea4"/>
</dbReference>
<dbReference type="AlphaFoldDB" id="A0A1X6NBN7"/>
<feature type="domain" description="GATOR2 complex protein MIO zinc-ribbon like" evidence="5">
    <location>
        <begin position="1023"/>
        <end position="1110"/>
    </location>
</feature>
<sequence length="1114" mass="123845">MVSQSEKRLSWHPRHDNRFAVGGGSQITLYEWLPESSEIKQVTAQTDLPLMKCFAWSPDPLIDDLVAVGTSSGKVDLMRLEATKSSRDQVLSSGPTVTLPVRNSRPCNALAFSDVEPNYLAVGLDKVRDPSLCIWDIHAARSHLLQHPTDPTVQVTAPVNPPRSSSQIHIPRGEIPPRTDQRILQVYAPAESVSSIAFLPSSPTSLVSALSHRWLRLFDLRNPSSNHLSVAAKVHGIATDPFVPHRLGCFDDGVATIWDARRLTQPLLTFTEKDAGADGARVRAGAAITKMEFSNTRRGVLAILEKDASYVRFWDLQQSEIVEVTSSERTRSRDSSQSGKATRSWADSILPWSGTSVNSSQSHVPAPGETVVPYNLVLSDTRKTKNFTAQLASFALVPSAETHPLTSNIMVVDKNGDLELYAVHDAPKSTPWSARGELAVALGPSYRIFPGFHEEEPPRQPWEIPMLQSLPGSKAHSLDRRHSREASVARGRSARSERSPAPLFGRGDDDGFPALPARSLANLAASRPGRSRTFSPAALRNLQFEHSAMPKRGNPKSSVIQNNRRNLDALSLNGGHQKHRRLYSRHGRETSAVKATSTDQSLQLLVEADISMTMRRRVVHGYGLMNPLHNALVVSRMSTDDYPLAEFWRWIDHSQRVLSDPSSRIDGYNFACQGILGIWEGFQSIMPNTPIQALSPLPVDLTSMQPSRRSSRRRAHATGASDDFLTALNEINVRNGIDPGSWKPAATTARLPQRQLALKLCGWSLAENDLKNALKRWEKEHRYSQAACWLVFTGQPKRGVELLMRSNNESLHMMSGMLAALAPSNSTSPRNHELAEHCERLIIRMQDPYLRAMLTYLTAGDWSEVLQEEALPLRERLAIAFQFLDDKDLSSYLHRVTDRFSHDGDIEGLIVTGITASGMDVLQAYVDSTGDVQTAAIVSSLSPTLTHDIRHQRWLDAYRDLLDGWKLFHYRCQLDIDRGVLLQDAVQSTEMAPFEWAPRQILLRCNYCNKPMDPPYTENTALRPTACPHCGRPLPRCVVCLMTLSIVQDPTRVSTTVSSHTEDTIDEALVFCQTCRHGGHASHILQWFYGEDGRRSHGTCPVAGCECRCADEFC</sequence>
<proteinExistence type="inferred from homology"/>
<comment type="similarity">
    <text evidence="1">Belongs to the WD repeat mio family.</text>
</comment>
<dbReference type="Gene3D" id="2.130.10.10">
    <property type="entry name" value="YVTN repeat-like/Quinoprotein amine dehydrogenase"/>
    <property type="match status" value="2"/>
</dbReference>
<dbReference type="InterPro" id="IPR015943">
    <property type="entry name" value="WD40/YVTN_repeat-like_dom_sf"/>
</dbReference>
<feature type="domain" description="MIOS-like alpha-solenoid" evidence="6">
    <location>
        <begin position="614"/>
        <end position="883"/>
    </location>
</feature>
<dbReference type="OrthoDB" id="341486at2759"/>
<dbReference type="Proteomes" id="UP000194127">
    <property type="component" value="Unassembled WGS sequence"/>
</dbReference>
<dbReference type="GO" id="GO:0005737">
    <property type="term" value="C:cytoplasm"/>
    <property type="evidence" value="ECO:0007669"/>
    <property type="project" value="TreeGrafter"/>
</dbReference>
<evidence type="ECO:0000256" key="2">
    <source>
        <dbReference type="ARBA" id="ARBA00022574"/>
    </source>
</evidence>
<dbReference type="InterPro" id="IPR036322">
    <property type="entry name" value="WD40_repeat_dom_sf"/>
</dbReference>
<keyword evidence="3" id="KW-0677">Repeat</keyword>
<dbReference type="Pfam" id="PF21720">
    <property type="entry name" value="MIOS_WD40"/>
    <property type="match status" value="2"/>
</dbReference>
<evidence type="ECO:0000313" key="8">
    <source>
        <dbReference type="Proteomes" id="UP000194127"/>
    </source>
</evidence>
<dbReference type="InterPro" id="IPR031488">
    <property type="entry name" value="Zn_ribbon_mio"/>
</dbReference>
<evidence type="ECO:0000259" key="5">
    <source>
        <dbReference type="Pfam" id="PF17034"/>
    </source>
</evidence>
<keyword evidence="2" id="KW-0853">WD repeat</keyword>
<dbReference type="GeneID" id="36333440"/>
<dbReference type="PANTHER" id="PTHR16453">
    <property type="entry name" value="WD40 DOMAIN-CONTAINING PROTEIN MIO FAMILY MEMBER"/>
    <property type="match status" value="1"/>
</dbReference>
<evidence type="ECO:0000313" key="7">
    <source>
        <dbReference type="EMBL" id="OSX65856.1"/>
    </source>
</evidence>
<accession>A0A1X6NBN7</accession>
<keyword evidence="8" id="KW-1185">Reference proteome</keyword>
<feature type="region of interest" description="Disordered" evidence="4">
    <location>
        <begin position="472"/>
        <end position="511"/>
    </location>
</feature>
<evidence type="ECO:0000259" key="6">
    <source>
        <dbReference type="Pfam" id="PF21719"/>
    </source>
</evidence>
<dbReference type="Pfam" id="PF21719">
    <property type="entry name" value="MIOS_a-sol"/>
    <property type="match status" value="1"/>
</dbReference>
<protein>
    <submittedName>
        <fullName evidence="7">Uncharacterized protein</fullName>
    </submittedName>
</protein>
<dbReference type="InterPro" id="IPR049092">
    <property type="entry name" value="MIOS_a-sol"/>
</dbReference>
<reference evidence="7 8" key="1">
    <citation type="submission" date="2017-04" db="EMBL/GenBank/DDBJ databases">
        <title>Genome Sequence of the Model Brown-Rot Fungus Postia placenta SB12.</title>
        <authorList>
            <consortium name="DOE Joint Genome Institute"/>
            <person name="Gaskell J."/>
            <person name="Kersten P."/>
            <person name="Larrondo L.F."/>
            <person name="Canessa P."/>
            <person name="Martinez D."/>
            <person name="Hibbett D."/>
            <person name="Schmoll M."/>
            <person name="Kubicek C.P."/>
            <person name="Martinez A.T."/>
            <person name="Yadav J."/>
            <person name="Master E."/>
            <person name="Magnuson J.K."/>
            <person name="James T."/>
            <person name="Yaver D."/>
            <person name="Berka R."/>
            <person name="Labutti K."/>
            <person name="Lipzen A."/>
            <person name="Aerts A."/>
            <person name="Barry K."/>
            <person name="Henrissat B."/>
            <person name="Blanchette R."/>
            <person name="Grigoriev I."/>
            <person name="Cullen D."/>
        </authorList>
    </citation>
    <scope>NUCLEOTIDE SEQUENCE [LARGE SCALE GENOMIC DNA]</scope>
    <source>
        <strain evidence="7 8">MAD-698-R-SB12</strain>
    </source>
</reference>
<dbReference type="RefSeq" id="XP_024342650.1">
    <property type="nucleotide sequence ID" value="XM_024488491.1"/>
</dbReference>
<dbReference type="SMART" id="SM00320">
    <property type="entry name" value="WD40"/>
    <property type="match status" value="2"/>
</dbReference>
<evidence type="ECO:0000256" key="1">
    <source>
        <dbReference type="ARBA" id="ARBA00009713"/>
    </source>
</evidence>
<dbReference type="Pfam" id="PF17034">
    <property type="entry name" value="zinc_ribbon_16"/>
    <property type="match status" value="1"/>
</dbReference>
<evidence type="ECO:0000256" key="4">
    <source>
        <dbReference type="SAM" id="MobiDB-lite"/>
    </source>
</evidence>